<evidence type="ECO:0000259" key="1">
    <source>
        <dbReference type="PROSITE" id="PS51186"/>
    </source>
</evidence>
<gene>
    <name evidence="2" type="primary">rimJ</name>
    <name evidence="2" type="ORF">TUM4630_32280</name>
</gene>
<protein>
    <submittedName>
        <fullName evidence="2">N-acetyltransferase GCN5</fullName>
    </submittedName>
</protein>
<evidence type="ECO:0000313" key="3">
    <source>
        <dbReference type="Proteomes" id="UP000761574"/>
    </source>
</evidence>
<reference evidence="2 3" key="1">
    <citation type="submission" date="2021-05" db="EMBL/GenBank/DDBJ databases">
        <title>Molecular characterization for Shewanella algae harboring chromosomal blaOXA-55-like strains isolated from clinical and environment sample.</title>
        <authorList>
            <person name="Ohama Y."/>
            <person name="Aoki K."/>
            <person name="Harada S."/>
            <person name="Moriya K."/>
            <person name="Ishii Y."/>
            <person name="Tateda K."/>
        </authorList>
    </citation>
    <scope>NUCLEOTIDE SEQUENCE [LARGE SCALE GENOMIC DNA]</scope>
    <source>
        <strain evidence="2 3">LMG 23746</strain>
    </source>
</reference>
<dbReference type="RefSeq" id="WP_119977036.1">
    <property type="nucleotide sequence ID" value="NZ_BPFB01000054.1"/>
</dbReference>
<dbReference type="PANTHER" id="PTHR43792:SF1">
    <property type="entry name" value="N-ACETYLTRANSFERASE DOMAIN-CONTAINING PROTEIN"/>
    <property type="match status" value="1"/>
</dbReference>
<sequence>MFELYTNRLKIRSLQREDWQVYLSIHQDPSVNQFVRRPDSAEVIAEKFAARLTPWVFESGDWLTLTIEELTTGQIVGFTGLHASNVTLAHAEVGYMLSPGSHGKGYATESLNAVIDWGCLQYQIHKFIGVCVKDNRASARVLEKCAFQLEGILRHNYKLDDLWVDDCYYGLLASERPL</sequence>
<dbReference type="SUPFAM" id="SSF55729">
    <property type="entry name" value="Acyl-CoA N-acyltransferases (Nat)"/>
    <property type="match status" value="1"/>
</dbReference>
<organism evidence="2 3">
    <name type="scientific">Shewanella algidipiscicola</name>
    <dbReference type="NCBI Taxonomy" id="614070"/>
    <lineage>
        <taxon>Bacteria</taxon>
        <taxon>Pseudomonadati</taxon>
        <taxon>Pseudomonadota</taxon>
        <taxon>Gammaproteobacteria</taxon>
        <taxon>Alteromonadales</taxon>
        <taxon>Shewanellaceae</taxon>
        <taxon>Shewanella</taxon>
    </lineage>
</organism>
<dbReference type="Proteomes" id="UP000761574">
    <property type="component" value="Unassembled WGS sequence"/>
</dbReference>
<dbReference type="Gene3D" id="3.40.630.30">
    <property type="match status" value="1"/>
</dbReference>
<dbReference type="PROSITE" id="PS51186">
    <property type="entry name" value="GNAT"/>
    <property type="match status" value="1"/>
</dbReference>
<accession>A0ABQ4NSF6</accession>
<dbReference type="PANTHER" id="PTHR43792">
    <property type="entry name" value="GNAT FAMILY, PUTATIVE (AFU_ORTHOLOGUE AFUA_3G00765)-RELATED-RELATED"/>
    <property type="match status" value="1"/>
</dbReference>
<feature type="domain" description="N-acetyltransferase" evidence="1">
    <location>
        <begin position="9"/>
        <end position="174"/>
    </location>
</feature>
<evidence type="ECO:0000313" key="2">
    <source>
        <dbReference type="EMBL" id="GIU02034.1"/>
    </source>
</evidence>
<dbReference type="Pfam" id="PF13302">
    <property type="entry name" value="Acetyltransf_3"/>
    <property type="match status" value="1"/>
</dbReference>
<keyword evidence="3" id="KW-1185">Reference proteome</keyword>
<dbReference type="InterPro" id="IPR051531">
    <property type="entry name" value="N-acetyltransferase"/>
</dbReference>
<dbReference type="CDD" id="cd04301">
    <property type="entry name" value="NAT_SF"/>
    <property type="match status" value="1"/>
</dbReference>
<dbReference type="InterPro" id="IPR000182">
    <property type="entry name" value="GNAT_dom"/>
</dbReference>
<comment type="caution">
    <text evidence="2">The sequence shown here is derived from an EMBL/GenBank/DDBJ whole genome shotgun (WGS) entry which is preliminary data.</text>
</comment>
<dbReference type="EMBL" id="BPFB01000054">
    <property type="protein sequence ID" value="GIU02034.1"/>
    <property type="molecule type" value="Genomic_DNA"/>
</dbReference>
<name>A0ABQ4NSF6_9GAMM</name>
<dbReference type="InterPro" id="IPR016181">
    <property type="entry name" value="Acyl_CoA_acyltransferase"/>
</dbReference>
<proteinExistence type="predicted"/>